<dbReference type="AlphaFoldDB" id="A0AAJ8LJG7"/>
<dbReference type="PANTHER" id="PTHR13489:SF0">
    <property type="entry name" value="MINI-CHROMOSOME MAINTENANCE COMPLEX-BINDING PROTEIN"/>
    <property type="match status" value="1"/>
</dbReference>
<comment type="subcellular location">
    <subcellularLocation>
        <location evidence="1">Nucleus</location>
    </subcellularLocation>
</comment>
<dbReference type="RefSeq" id="XP_065823519.1">
    <property type="nucleotide sequence ID" value="XM_065967447.1"/>
</dbReference>
<dbReference type="PANTHER" id="PTHR13489">
    <property type="entry name" value="MINI-CHROMOSOME MAINTENANCE COMPLEX-BINDING PROTEIN"/>
    <property type="match status" value="1"/>
</dbReference>
<name>A0AAJ8LJG7_9TREE</name>
<reference evidence="3" key="2">
    <citation type="submission" date="2024-01" db="EMBL/GenBank/DDBJ databases">
        <title>Comparative genomics of Cryptococcus and Kwoniella reveals pathogenesis evolution and contrasting modes of karyotype evolution via chromosome fusion or intercentromeric recombination.</title>
        <authorList>
            <person name="Coelho M.A."/>
            <person name="David-Palma M."/>
            <person name="Shea T."/>
            <person name="Bowers K."/>
            <person name="McGinley-Smith S."/>
            <person name="Mohammad A.W."/>
            <person name="Gnirke A."/>
            <person name="Yurkov A.M."/>
            <person name="Nowrousian M."/>
            <person name="Sun S."/>
            <person name="Cuomo C.A."/>
            <person name="Heitman J."/>
        </authorList>
    </citation>
    <scope>NUCLEOTIDE SEQUENCE</scope>
    <source>
        <strain evidence="3">CBS 12478</strain>
    </source>
</reference>
<dbReference type="InterPro" id="IPR019140">
    <property type="entry name" value="MCM_complex-bd"/>
</dbReference>
<evidence type="ECO:0008006" key="5">
    <source>
        <dbReference type="Google" id="ProtNLM"/>
    </source>
</evidence>
<reference evidence="3" key="1">
    <citation type="submission" date="2017-08" db="EMBL/GenBank/DDBJ databases">
        <authorList>
            <person name="Cuomo C."/>
            <person name="Billmyre B."/>
            <person name="Heitman J."/>
        </authorList>
    </citation>
    <scope>NUCLEOTIDE SEQUENCE</scope>
    <source>
        <strain evidence="3">CBS 12478</strain>
    </source>
</reference>
<sequence length="457" mass="49820">MSSQDEIIHIALKEHEDSDVDFVSYAQKIKAQLADPSSASAPLSLVSFHCLLQDTGYPLEVYLPGGIEASEIVDWAKLKERWVGWGVEIPGEQVWAKKQADLAENIDGLSLDTTELPASVYDDNAYRPASTHEFIGILSSSPLPSNESEDADLVPTIHVLSKTDIPLPAESETDDGDTRAKLIDYLATAFEPLDRIAAEYLLLSLLSSPTSRPVALPPLGTLAINFKRESNTATSALHSVVASVTPRVVPLALTLPLLHGQRFSPASADSSSLDAGLLQLGEGTVLIVDEDGMGSGGQLNEKALGNLKVLSDCVNEQRIKYDYPYMDGLKMDCAVRVIVLSQGKTLLPVDVHLPIRENGTKQATPSSLSPFRVYLARLSSSAHAARLVIPEEIGQLIQDDFVQRRKDGASDPEETLKRRMKIARLLALSHSHATLTKEVWERTVELDEEVAKRHTLP</sequence>
<keyword evidence="2" id="KW-0539">Nucleus</keyword>
<dbReference type="GO" id="GO:0005634">
    <property type="term" value="C:nucleus"/>
    <property type="evidence" value="ECO:0007669"/>
    <property type="project" value="UniProtKB-SubCell"/>
</dbReference>
<dbReference type="Proteomes" id="UP000322225">
    <property type="component" value="Chromosome 7"/>
</dbReference>
<accession>A0AAJ8LJG7</accession>
<gene>
    <name evidence="3" type="ORF">CI109_104222</name>
</gene>
<evidence type="ECO:0000256" key="2">
    <source>
        <dbReference type="ARBA" id="ARBA00023242"/>
    </source>
</evidence>
<dbReference type="GeneID" id="43588169"/>
<protein>
    <recommendedName>
        <fullName evidence="5">Mini-chromosome maintenance complex-binding protein</fullName>
    </recommendedName>
</protein>
<dbReference type="EMBL" id="CP144057">
    <property type="protein sequence ID" value="WWD19758.1"/>
    <property type="molecule type" value="Genomic_DNA"/>
</dbReference>
<dbReference type="Pfam" id="PF09739">
    <property type="entry name" value="MCM_bind"/>
    <property type="match status" value="1"/>
</dbReference>
<dbReference type="GO" id="GO:0003682">
    <property type="term" value="F:chromatin binding"/>
    <property type="evidence" value="ECO:0007669"/>
    <property type="project" value="TreeGrafter"/>
</dbReference>
<proteinExistence type="predicted"/>
<keyword evidence="4" id="KW-1185">Reference proteome</keyword>
<evidence type="ECO:0000313" key="3">
    <source>
        <dbReference type="EMBL" id="WWD19758.1"/>
    </source>
</evidence>
<organism evidence="3 4">
    <name type="scientific">Kwoniella shandongensis</name>
    <dbReference type="NCBI Taxonomy" id="1734106"/>
    <lineage>
        <taxon>Eukaryota</taxon>
        <taxon>Fungi</taxon>
        <taxon>Dikarya</taxon>
        <taxon>Basidiomycota</taxon>
        <taxon>Agaricomycotina</taxon>
        <taxon>Tremellomycetes</taxon>
        <taxon>Tremellales</taxon>
        <taxon>Cryptococcaceae</taxon>
        <taxon>Kwoniella</taxon>
    </lineage>
</organism>
<evidence type="ECO:0000313" key="4">
    <source>
        <dbReference type="Proteomes" id="UP000322225"/>
    </source>
</evidence>
<dbReference type="GO" id="GO:0006261">
    <property type="term" value="P:DNA-templated DNA replication"/>
    <property type="evidence" value="ECO:0007669"/>
    <property type="project" value="TreeGrafter"/>
</dbReference>
<dbReference type="KEGG" id="ksn:43588169"/>
<evidence type="ECO:0000256" key="1">
    <source>
        <dbReference type="ARBA" id="ARBA00004123"/>
    </source>
</evidence>